<evidence type="ECO:0000256" key="6">
    <source>
        <dbReference type="HAMAP-Rule" id="MF_00220"/>
    </source>
</evidence>
<evidence type="ECO:0000256" key="5">
    <source>
        <dbReference type="ARBA" id="ARBA00022975"/>
    </source>
</evidence>
<feature type="binding site" evidence="6">
    <location>
        <position position="111"/>
    </location>
    <ligand>
        <name>substrate</name>
    </ligand>
</feature>
<keyword evidence="6" id="KW-0862">Zinc</keyword>
<dbReference type="GO" id="GO:0008270">
    <property type="term" value="F:zinc ion binding"/>
    <property type="evidence" value="ECO:0007669"/>
    <property type="project" value="UniProtKB-UniRule"/>
</dbReference>
<dbReference type="InterPro" id="IPR050138">
    <property type="entry name" value="DHOase/Allantoinase_Hydrolase"/>
</dbReference>
<dbReference type="PROSITE" id="PS00482">
    <property type="entry name" value="DIHYDROOROTASE_1"/>
    <property type="match status" value="1"/>
</dbReference>
<feature type="binding site" evidence="6">
    <location>
        <position position="79"/>
    </location>
    <ligand>
        <name>Zn(2+)</name>
        <dbReference type="ChEBI" id="CHEBI:29105"/>
        <label>1</label>
    </ligand>
</feature>
<evidence type="ECO:0000256" key="4">
    <source>
        <dbReference type="ARBA" id="ARBA00022801"/>
    </source>
</evidence>
<comment type="similarity">
    <text evidence="2 6">Belongs to the metallo-dependent hydrolases superfamily. DHOase family. Class I DHOase subfamily.</text>
</comment>
<feature type="binding site" evidence="6">
    <location>
        <position position="195"/>
    </location>
    <ligand>
        <name>Zn(2+)</name>
        <dbReference type="ChEBI" id="CHEBI:29105"/>
        <label>2</label>
    </ligand>
</feature>
<evidence type="ECO:0000313" key="9">
    <source>
        <dbReference type="Proteomes" id="UP000017148"/>
    </source>
</evidence>
<protein>
    <recommendedName>
        <fullName evidence="6">Dihydroorotase</fullName>
        <shortName evidence="6">DHOase</shortName>
        <ecNumber evidence="6">3.5.2.3</ecNumber>
    </recommendedName>
</protein>
<dbReference type="CDD" id="cd01317">
    <property type="entry name" value="DHOase_IIa"/>
    <property type="match status" value="1"/>
</dbReference>
<dbReference type="RefSeq" id="WP_022636517.1">
    <property type="nucleotide sequence ID" value="NZ_ASJR01000007.1"/>
</dbReference>
<dbReference type="InterPro" id="IPR002195">
    <property type="entry name" value="Dihydroorotase_CS"/>
</dbReference>
<feature type="binding site" evidence="6">
    <location>
        <position position="293"/>
    </location>
    <ligand>
        <name>substrate</name>
    </ligand>
</feature>
<dbReference type="GO" id="GO:0044205">
    <property type="term" value="P:'de novo' UMP biosynthetic process"/>
    <property type="evidence" value="ECO:0007669"/>
    <property type="project" value="UniProtKB-UniRule"/>
</dbReference>
<keyword evidence="4 6" id="KW-0378">Hydrolase</keyword>
<dbReference type="PATRIC" id="fig|1313304.3.peg.980"/>
<dbReference type="GO" id="GO:0004038">
    <property type="term" value="F:allantoinase activity"/>
    <property type="evidence" value="ECO:0007669"/>
    <property type="project" value="TreeGrafter"/>
</dbReference>
<comment type="catalytic activity">
    <reaction evidence="6">
        <text>(S)-dihydroorotate + H2O = N-carbamoyl-L-aspartate + H(+)</text>
        <dbReference type="Rhea" id="RHEA:24296"/>
        <dbReference type="ChEBI" id="CHEBI:15377"/>
        <dbReference type="ChEBI" id="CHEBI:15378"/>
        <dbReference type="ChEBI" id="CHEBI:30864"/>
        <dbReference type="ChEBI" id="CHEBI:32814"/>
        <dbReference type="EC" id="3.5.2.3"/>
    </reaction>
</comment>
<dbReference type="SUPFAM" id="SSF51338">
    <property type="entry name" value="Composite domain of metallo-dependent hydrolases"/>
    <property type="match status" value="1"/>
</dbReference>
<dbReference type="eggNOG" id="COG0044">
    <property type="taxonomic scope" value="Bacteria"/>
</dbReference>
<dbReference type="InterPro" id="IPR032466">
    <property type="entry name" value="Metal_Hydrolase"/>
</dbReference>
<dbReference type="Proteomes" id="UP000017148">
    <property type="component" value="Unassembled WGS sequence"/>
</dbReference>
<feature type="binding site" evidence="6">
    <location>
        <position position="320"/>
    </location>
    <ligand>
        <name>Zn(2+)</name>
        <dbReference type="ChEBI" id="CHEBI:29105"/>
        <label>1</label>
    </ligand>
</feature>
<keyword evidence="3 6" id="KW-0479">Metal-binding</keyword>
<comment type="pathway">
    <text evidence="6">Pyrimidine metabolism; UMP biosynthesis via de novo pathway; (S)-dihydroorotate from bicarbonate: step 3/3.</text>
</comment>
<comment type="caution">
    <text evidence="8">The sequence shown here is derived from an EMBL/GenBank/DDBJ whole genome shotgun (WGS) entry which is preliminary data.</text>
</comment>
<feature type="binding site" evidence="6">
    <location>
        <position position="168"/>
    </location>
    <ligand>
        <name>Zn(2+)</name>
        <dbReference type="ChEBI" id="CHEBI:29105"/>
        <label>1</label>
    </ligand>
</feature>
<comment type="cofactor">
    <cofactor evidence="6">
        <name>Zn(2+)</name>
        <dbReference type="ChEBI" id="CHEBI:29105"/>
    </cofactor>
    <text evidence="6">Binds 2 Zn(2+) ions per subunit.</text>
</comment>
<evidence type="ECO:0000256" key="3">
    <source>
        <dbReference type="ARBA" id="ARBA00022723"/>
    </source>
</evidence>
<dbReference type="PROSITE" id="PS00483">
    <property type="entry name" value="DIHYDROOROTASE_2"/>
    <property type="match status" value="1"/>
</dbReference>
<comment type="function">
    <text evidence="1 6">Catalyzes the reversible cyclization of carbamoyl aspartate to dihydroorotate.</text>
</comment>
<dbReference type="PANTHER" id="PTHR43668:SF2">
    <property type="entry name" value="ALLANTOINASE"/>
    <property type="match status" value="1"/>
</dbReference>
<dbReference type="GO" id="GO:0004151">
    <property type="term" value="F:dihydroorotase activity"/>
    <property type="evidence" value="ECO:0007669"/>
    <property type="project" value="UniProtKB-UniRule"/>
</dbReference>
<feature type="binding site" evidence="6">
    <location>
        <begin position="79"/>
        <end position="81"/>
    </location>
    <ligand>
        <name>substrate</name>
    </ligand>
</feature>
<evidence type="ECO:0000259" key="7">
    <source>
        <dbReference type="Pfam" id="PF12890"/>
    </source>
</evidence>
<reference evidence="8 9" key="1">
    <citation type="journal article" date="2013" name="Environ. Microbiol.">
        <title>Genome analysis of Chitinivibrio alkaliphilus gen. nov., sp. nov., a novel extremely haloalkaliphilic anaerobic chitinolytic bacterium from the candidate phylum Termite Group 3.</title>
        <authorList>
            <person name="Sorokin D.Y."/>
            <person name="Gumerov V.M."/>
            <person name="Rakitin A.L."/>
            <person name="Beletsky A.V."/>
            <person name="Damste J.S."/>
            <person name="Muyzer G."/>
            <person name="Mardanov A.V."/>
            <person name="Ravin N.V."/>
        </authorList>
    </citation>
    <scope>NUCLEOTIDE SEQUENCE [LARGE SCALE GENOMIC DNA]</scope>
    <source>
        <strain evidence="8 9">ACht1</strain>
    </source>
</reference>
<feature type="domain" description="Dihydroorotase catalytic" evidence="7">
    <location>
        <begin position="66"/>
        <end position="251"/>
    </location>
</feature>
<keyword evidence="5 6" id="KW-0665">Pyrimidine biosynthesis</keyword>
<dbReference type="Gene3D" id="3.20.20.140">
    <property type="entry name" value="Metal-dependent hydrolases"/>
    <property type="match status" value="1"/>
</dbReference>
<dbReference type="GO" id="GO:0005737">
    <property type="term" value="C:cytoplasm"/>
    <property type="evidence" value="ECO:0007669"/>
    <property type="project" value="TreeGrafter"/>
</dbReference>
<dbReference type="HAMAP" id="MF_00220_B">
    <property type="entry name" value="PyrC_classI_B"/>
    <property type="match status" value="1"/>
</dbReference>
<dbReference type="AlphaFoldDB" id="U7DA87"/>
<sequence length="440" mass="47015">MYNEHTKEVSQRTGKKDAILIRDGRILDPKNNRDEVGDVALLDGKIYAVGTIPSNFTPTVTIDATGKWITPGLIDIHVHLREPGGEHKETIETGTAAAAAGGFTALACMPNTTPVTDTEAKIRYIKQQSRYSPARVYPVGAMSKGLAGEELAPYGEMHKAGACAVSDDGKSVYRSDMLKHAITYAKMFSLPVLCHCEDKDLAAEGAMDESAYSVQRGIPGIPSISEDIDVARHIAIAEYTNTPIHICHVSSAGAVRIIAAAKKRGVPVTAETAAHYLWYTHADVGYDTYKKMNPPLRGPEDQEALLAGLISGSIDLIASDHAPHTIEDKDGGFDTAAFGVVGLETTVGATLPKLVHSQKISPLQWVALHSTTPAEVLHVEGGELSPGTVGDVTLIDPNKEWTVSADAFCTKGQNSAFLGETLHGKAVLTITDGEIVFREK</sequence>
<dbReference type="EMBL" id="ASJR01000007">
    <property type="protein sequence ID" value="ERP32042.1"/>
    <property type="molecule type" value="Genomic_DNA"/>
</dbReference>
<name>U7DA87_9BACT</name>
<dbReference type="Pfam" id="PF12890">
    <property type="entry name" value="DHOase"/>
    <property type="match status" value="1"/>
</dbReference>
<feature type="binding site" evidence="6">
    <location>
        <position position="324"/>
    </location>
    <ligand>
        <name>substrate</name>
    </ligand>
</feature>
<feature type="binding site" evidence="6">
    <location>
        <position position="168"/>
    </location>
    <ligand>
        <name>Zn(2+)</name>
        <dbReference type="ChEBI" id="CHEBI:29105"/>
        <label>2</label>
    </ligand>
</feature>
<dbReference type="STRING" id="1313304.CALK_1023"/>
<feature type="binding site" evidence="6">
    <location>
        <position position="248"/>
    </location>
    <ligand>
        <name>Zn(2+)</name>
        <dbReference type="ChEBI" id="CHEBI:29105"/>
        <label>2</label>
    </ligand>
</feature>
<feature type="binding site" evidence="6">
    <location>
        <begin position="338"/>
        <end position="339"/>
    </location>
    <ligand>
        <name>substrate</name>
    </ligand>
</feature>
<dbReference type="OrthoDB" id="9765462at2"/>
<dbReference type="GO" id="GO:0006145">
    <property type="term" value="P:purine nucleobase catabolic process"/>
    <property type="evidence" value="ECO:0007669"/>
    <property type="project" value="TreeGrafter"/>
</dbReference>
<dbReference type="InterPro" id="IPR024403">
    <property type="entry name" value="DHOase_cat"/>
</dbReference>
<dbReference type="InterPro" id="IPR004722">
    <property type="entry name" value="DHOase"/>
</dbReference>
<dbReference type="UniPathway" id="UPA00070">
    <property type="reaction ID" value="UER00117"/>
</dbReference>
<accession>U7DA87</accession>
<dbReference type="SUPFAM" id="SSF51556">
    <property type="entry name" value="Metallo-dependent hydrolases"/>
    <property type="match status" value="1"/>
</dbReference>
<organism evidence="8 9">
    <name type="scientific">Chitinivibrio alkaliphilus ACht1</name>
    <dbReference type="NCBI Taxonomy" id="1313304"/>
    <lineage>
        <taxon>Bacteria</taxon>
        <taxon>Pseudomonadati</taxon>
        <taxon>Fibrobacterota</taxon>
        <taxon>Chitinivibrionia</taxon>
        <taxon>Chitinivibrionales</taxon>
        <taxon>Chitinivibrionaceae</taxon>
        <taxon>Chitinivibrio</taxon>
    </lineage>
</organism>
<feature type="binding site" evidence="6">
    <location>
        <position position="77"/>
    </location>
    <ligand>
        <name>Zn(2+)</name>
        <dbReference type="ChEBI" id="CHEBI:29105"/>
        <label>1</label>
    </ligand>
</feature>
<dbReference type="PANTHER" id="PTHR43668">
    <property type="entry name" value="ALLANTOINASE"/>
    <property type="match status" value="1"/>
</dbReference>
<dbReference type="InterPro" id="IPR011059">
    <property type="entry name" value="Metal-dep_hydrolase_composite"/>
</dbReference>
<dbReference type="EC" id="3.5.2.3" evidence="6"/>
<keyword evidence="9" id="KW-1185">Reference proteome</keyword>
<dbReference type="NCBIfam" id="TIGR00857">
    <property type="entry name" value="pyrC_multi"/>
    <property type="match status" value="1"/>
</dbReference>
<dbReference type="Gene3D" id="2.30.40.10">
    <property type="entry name" value="Urease, subunit C, domain 1"/>
    <property type="match status" value="1"/>
</dbReference>
<evidence type="ECO:0000256" key="2">
    <source>
        <dbReference type="ARBA" id="ARBA00010286"/>
    </source>
</evidence>
<proteinExistence type="inferred from homology"/>
<feature type="active site" evidence="6">
    <location>
        <position position="320"/>
    </location>
</feature>
<evidence type="ECO:0000313" key="8">
    <source>
        <dbReference type="EMBL" id="ERP32042.1"/>
    </source>
</evidence>
<evidence type="ECO:0000256" key="1">
    <source>
        <dbReference type="ARBA" id="ARBA00002368"/>
    </source>
</evidence>
<gene>
    <name evidence="6" type="primary">pyrC</name>
    <name evidence="8" type="ORF">CALK_1023</name>
</gene>